<evidence type="ECO:0000313" key="6">
    <source>
        <dbReference type="Proteomes" id="UP001623592"/>
    </source>
</evidence>
<organism evidence="5 6">
    <name type="scientific">Clostridium neuense</name>
    <dbReference type="NCBI Taxonomy" id="1728934"/>
    <lineage>
        <taxon>Bacteria</taxon>
        <taxon>Bacillati</taxon>
        <taxon>Bacillota</taxon>
        <taxon>Clostridia</taxon>
        <taxon>Eubacteriales</taxon>
        <taxon>Clostridiaceae</taxon>
        <taxon>Clostridium</taxon>
    </lineage>
</organism>
<dbReference type="RefSeq" id="WP_406789359.1">
    <property type="nucleotide sequence ID" value="NZ_JBJIAA010000019.1"/>
</dbReference>
<evidence type="ECO:0000256" key="2">
    <source>
        <dbReference type="ARBA" id="ARBA00023125"/>
    </source>
</evidence>
<dbReference type="PANTHER" id="PTHR44846:SF1">
    <property type="entry name" value="MANNOSYL-D-GLYCERATE TRANSPORT_METABOLISM SYSTEM REPRESSOR MNGR-RELATED"/>
    <property type="match status" value="1"/>
</dbReference>
<evidence type="ECO:0000256" key="1">
    <source>
        <dbReference type="ARBA" id="ARBA00023015"/>
    </source>
</evidence>
<dbReference type="Pfam" id="PF07702">
    <property type="entry name" value="UTRA"/>
    <property type="match status" value="1"/>
</dbReference>
<dbReference type="PANTHER" id="PTHR44846">
    <property type="entry name" value="MANNOSYL-D-GLYCERATE TRANSPORT/METABOLISM SYSTEM REPRESSOR MNGR-RELATED"/>
    <property type="match status" value="1"/>
</dbReference>
<keyword evidence="6" id="KW-1185">Reference proteome</keyword>
<dbReference type="Pfam" id="PF00392">
    <property type="entry name" value="GntR"/>
    <property type="match status" value="1"/>
</dbReference>
<dbReference type="InterPro" id="IPR028978">
    <property type="entry name" value="Chorismate_lyase_/UTRA_dom_sf"/>
</dbReference>
<evidence type="ECO:0000256" key="3">
    <source>
        <dbReference type="ARBA" id="ARBA00023163"/>
    </source>
</evidence>
<dbReference type="Gene3D" id="1.10.10.10">
    <property type="entry name" value="Winged helix-like DNA-binding domain superfamily/Winged helix DNA-binding domain"/>
    <property type="match status" value="1"/>
</dbReference>
<dbReference type="CDD" id="cd07377">
    <property type="entry name" value="WHTH_GntR"/>
    <property type="match status" value="1"/>
</dbReference>
<dbReference type="SUPFAM" id="SSF46785">
    <property type="entry name" value="Winged helix' DNA-binding domain"/>
    <property type="match status" value="1"/>
</dbReference>
<dbReference type="PROSITE" id="PS50949">
    <property type="entry name" value="HTH_GNTR"/>
    <property type="match status" value="1"/>
</dbReference>
<gene>
    <name evidence="5" type="ORF">ACJDT4_19715</name>
</gene>
<name>A0ABW8TKS2_9CLOT</name>
<keyword evidence="2" id="KW-0238">DNA-binding</keyword>
<keyword evidence="3" id="KW-0804">Transcription</keyword>
<dbReference type="Gene3D" id="3.40.1410.10">
    <property type="entry name" value="Chorismate lyase-like"/>
    <property type="match status" value="1"/>
</dbReference>
<dbReference type="InterPro" id="IPR036388">
    <property type="entry name" value="WH-like_DNA-bd_sf"/>
</dbReference>
<dbReference type="Proteomes" id="UP001623592">
    <property type="component" value="Unassembled WGS sequence"/>
</dbReference>
<proteinExistence type="predicted"/>
<dbReference type="PRINTS" id="PR00035">
    <property type="entry name" value="HTHGNTR"/>
</dbReference>
<dbReference type="SMART" id="SM00345">
    <property type="entry name" value="HTH_GNTR"/>
    <property type="match status" value="1"/>
</dbReference>
<reference evidence="5 6" key="1">
    <citation type="submission" date="2024-11" db="EMBL/GenBank/DDBJ databases">
        <authorList>
            <person name="Heng Y.C."/>
            <person name="Lim A.C.H."/>
            <person name="Lee J.K.Y."/>
            <person name="Kittelmann S."/>
        </authorList>
    </citation>
    <scope>NUCLEOTIDE SEQUENCE [LARGE SCALE GENOMIC DNA]</scope>
    <source>
        <strain evidence="5 6">WILCCON 0114</strain>
    </source>
</reference>
<protein>
    <submittedName>
        <fullName evidence="5">GntR family transcriptional regulator</fullName>
    </submittedName>
</protein>
<dbReference type="SUPFAM" id="SSF64288">
    <property type="entry name" value="Chorismate lyase-like"/>
    <property type="match status" value="1"/>
</dbReference>
<evidence type="ECO:0000259" key="4">
    <source>
        <dbReference type="PROSITE" id="PS50949"/>
    </source>
</evidence>
<dbReference type="EMBL" id="JBJIAA010000019">
    <property type="protein sequence ID" value="MFL0252645.1"/>
    <property type="molecule type" value="Genomic_DNA"/>
</dbReference>
<dbReference type="InterPro" id="IPR050679">
    <property type="entry name" value="Bact_HTH_transcr_reg"/>
</dbReference>
<accession>A0ABW8TKS2</accession>
<dbReference type="InterPro" id="IPR011663">
    <property type="entry name" value="UTRA"/>
</dbReference>
<comment type="caution">
    <text evidence="5">The sequence shown here is derived from an EMBL/GenBank/DDBJ whole genome shotgun (WGS) entry which is preliminary data.</text>
</comment>
<evidence type="ECO:0000313" key="5">
    <source>
        <dbReference type="EMBL" id="MFL0252645.1"/>
    </source>
</evidence>
<sequence length="246" mass="28466">MPCLSKEEINYQSPIYLQLREVIRNKIEDGEYMPGMAIPSENDLAETYGINRMTVRNGIDALVNEGILKRVQGKGVYVVGNKVERDLEILGGFTQTMREKNTKPCTKVLTKILRKAGDKYSLIFGIKPEDEIYYIKRICLADDVPVSLEEIFIPKYIVPKLEGIDLGVFSVYEVYDFYGIKIERAFQTLDLTQLDQRDARMLGIDSNLSVMLFECTSYDEKDRVIEFTRNYTRGDKCNFNVHFYRD</sequence>
<keyword evidence="1" id="KW-0805">Transcription regulation</keyword>
<feature type="domain" description="HTH gntR-type" evidence="4">
    <location>
        <begin position="13"/>
        <end position="81"/>
    </location>
</feature>
<dbReference type="InterPro" id="IPR000524">
    <property type="entry name" value="Tscrpt_reg_HTH_GntR"/>
</dbReference>
<dbReference type="InterPro" id="IPR036390">
    <property type="entry name" value="WH_DNA-bd_sf"/>
</dbReference>
<dbReference type="SMART" id="SM00866">
    <property type="entry name" value="UTRA"/>
    <property type="match status" value="1"/>
</dbReference>